<evidence type="ECO:0000313" key="3">
    <source>
        <dbReference type="EMBL" id="VDN03395.1"/>
    </source>
</evidence>
<reference evidence="3 4" key="2">
    <citation type="submission" date="2018-11" db="EMBL/GenBank/DDBJ databases">
        <authorList>
            <consortium name="Pathogen Informatics"/>
        </authorList>
    </citation>
    <scope>NUCLEOTIDE SEQUENCE [LARGE SCALE GENOMIC DNA]</scope>
</reference>
<dbReference type="PANTHER" id="PTHR20930">
    <property type="entry name" value="OVARIAN CARCINOMA ANTIGEN CA125-RELATED"/>
    <property type="match status" value="1"/>
</dbReference>
<evidence type="ECO:0000313" key="4">
    <source>
        <dbReference type="Proteomes" id="UP000276776"/>
    </source>
</evidence>
<dbReference type="GO" id="GO:0043130">
    <property type="term" value="F:ubiquitin binding"/>
    <property type="evidence" value="ECO:0007669"/>
    <property type="project" value="TreeGrafter"/>
</dbReference>
<dbReference type="OMA" id="IALESIW"/>
<dbReference type="CDD" id="cd14947">
    <property type="entry name" value="NBR1_like"/>
    <property type="match status" value="1"/>
</dbReference>
<dbReference type="InterPro" id="IPR013783">
    <property type="entry name" value="Ig-like_fold"/>
</dbReference>
<name>A0A0N5CZY9_THECL</name>
<accession>A0A0N5CZY9</accession>
<protein>
    <submittedName>
        <fullName evidence="5">N_BRCA1_IG domain-containing protein</fullName>
    </submittedName>
</protein>
<dbReference type="SUPFAM" id="SSF46934">
    <property type="entry name" value="UBA-like"/>
    <property type="match status" value="1"/>
</dbReference>
<sequence length="329" mass="36308">MEMDIDGDVNGALSQALSCMATSDRDVLIKQFQQILGDDHVLSDETCAFFLDMNSWNLQAALGAYYDYGSANGTGSPPPEYVTELPSMQFVQDVTIGEGESVPPCTRFIKTWRIRNSGKNWWPSGCFLTFMEGDKLSDTTRCWIQQLPPGKEINVSIEMVSPAANGIYQSRWQLNTSSGIPFGGNWLIEEIETKHFQNPLALLKLIALESIWCIITVDDMGILDITQQLASAPLGTSVSSEVQNINPFGGVLSFNSGLQGEQYVIYEDNMLMQEEDENSSLSDTIVNQIQGAWPVDDNQRPDSMSEPTDVSHDEEASDVPPCTPCTPPQ</sequence>
<evidence type="ECO:0000259" key="2">
    <source>
        <dbReference type="Pfam" id="PF16158"/>
    </source>
</evidence>
<reference evidence="5" key="1">
    <citation type="submission" date="2017-02" db="UniProtKB">
        <authorList>
            <consortium name="WormBaseParasite"/>
        </authorList>
    </citation>
    <scope>IDENTIFICATION</scope>
</reference>
<dbReference type="Proteomes" id="UP000276776">
    <property type="component" value="Unassembled WGS sequence"/>
</dbReference>
<feature type="domain" description="Nbr1 FW" evidence="2">
    <location>
        <begin position="95"/>
        <end position="185"/>
    </location>
</feature>
<feature type="region of interest" description="Disordered" evidence="1">
    <location>
        <begin position="291"/>
        <end position="329"/>
    </location>
</feature>
<keyword evidence="4" id="KW-1185">Reference proteome</keyword>
<dbReference type="Pfam" id="PF16158">
    <property type="entry name" value="N_BRCA1_IG"/>
    <property type="match status" value="1"/>
</dbReference>
<dbReference type="Pfam" id="PF14555">
    <property type="entry name" value="UBA_4"/>
    <property type="match status" value="1"/>
</dbReference>
<dbReference type="InterPro" id="IPR032350">
    <property type="entry name" value="Nbr1_FW"/>
</dbReference>
<dbReference type="InterPro" id="IPR039517">
    <property type="entry name" value="C6orf106_UBA-like"/>
</dbReference>
<evidence type="ECO:0000313" key="5">
    <source>
        <dbReference type="WBParaSite" id="TCLT_0000608501-mRNA-1"/>
    </source>
</evidence>
<dbReference type="GO" id="GO:0000407">
    <property type="term" value="C:phagophore assembly site"/>
    <property type="evidence" value="ECO:0007669"/>
    <property type="project" value="TreeGrafter"/>
</dbReference>
<dbReference type="WBParaSite" id="TCLT_0000608501-mRNA-1">
    <property type="protein sequence ID" value="TCLT_0000608501-mRNA-1"/>
    <property type="gene ID" value="TCLT_0000608501"/>
</dbReference>
<evidence type="ECO:0000256" key="1">
    <source>
        <dbReference type="SAM" id="MobiDB-lite"/>
    </source>
</evidence>
<dbReference type="Gene3D" id="2.60.40.10">
    <property type="entry name" value="Immunoglobulins"/>
    <property type="match status" value="1"/>
</dbReference>
<dbReference type="GO" id="GO:0016236">
    <property type="term" value="P:macroautophagy"/>
    <property type="evidence" value="ECO:0007669"/>
    <property type="project" value="TreeGrafter"/>
</dbReference>
<dbReference type="Gene3D" id="1.10.8.10">
    <property type="entry name" value="DNA helicase RuvA subunit, C-terminal domain"/>
    <property type="match status" value="1"/>
</dbReference>
<dbReference type="STRING" id="103827.A0A0N5CZY9"/>
<dbReference type="InterPro" id="IPR009060">
    <property type="entry name" value="UBA-like_sf"/>
</dbReference>
<dbReference type="PANTHER" id="PTHR20930:SF0">
    <property type="entry name" value="PROTEIN ILRUN"/>
    <property type="match status" value="1"/>
</dbReference>
<dbReference type="CDD" id="cd14349">
    <property type="entry name" value="UBA_CF106"/>
    <property type="match status" value="1"/>
</dbReference>
<organism evidence="5">
    <name type="scientific">Thelazia callipaeda</name>
    <name type="common">Oriental eyeworm</name>
    <name type="synonym">Parasitic nematode</name>
    <dbReference type="NCBI Taxonomy" id="103827"/>
    <lineage>
        <taxon>Eukaryota</taxon>
        <taxon>Metazoa</taxon>
        <taxon>Ecdysozoa</taxon>
        <taxon>Nematoda</taxon>
        <taxon>Chromadorea</taxon>
        <taxon>Rhabditida</taxon>
        <taxon>Spirurina</taxon>
        <taxon>Spiruromorpha</taxon>
        <taxon>Thelazioidea</taxon>
        <taxon>Thelaziidae</taxon>
        <taxon>Thelazia</taxon>
    </lineage>
</organism>
<proteinExistence type="predicted"/>
<dbReference type="OrthoDB" id="661148at2759"/>
<dbReference type="EMBL" id="UYYF01004387">
    <property type="protein sequence ID" value="VDN03395.1"/>
    <property type="molecule type" value="Genomic_DNA"/>
</dbReference>
<gene>
    <name evidence="3" type="ORF">TCLT_LOCUS6074</name>
</gene>
<dbReference type="AlphaFoldDB" id="A0A0N5CZY9"/>